<dbReference type="InterPro" id="IPR021886">
    <property type="entry name" value="MgsA_C"/>
</dbReference>
<dbReference type="GO" id="GO:0006261">
    <property type="term" value="P:DNA-templated DNA replication"/>
    <property type="evidence" value="ECO:0007669"/>
    <property type="project" value="TreeGrafter"/>
</dbReference>
<dbReference type="FunFam" id="3.40.50.300:FF:000345">
    <property type="entry name" value="AAA family ATPase"/>
    <property type="match status" value="1"/>
</dbReference>
<evidence type="ECO:0000256" key="4">
    <source>
        <dbReference type="SAM" id="MobiDB-lite"/>
    </source>
</evidence>
<dbReference type="CDD" id="cd00009">
    <property type="entry name" value="AAA"/>
    <property type="match status" value="1"/>
</dbReference>
<dbReference type="PANTHER" id="PTHR13779:SF7">
    <property type="entry name" value="ATPASE WRNIP1"/>
    <property type="match status" value="1"/>
</dbReference>
<dbReference type="EMBL" id="BSDT01000001">
    <property type="protein sequence ID" value="GLI44303.1"/>
    <property type="molecule type" value="Genomic_DNA"/>
</dbReference>
<dbReference type="GO" id="GO:0016887">
    <property type="term" value="F:ATP hydrolysis activity"/>
    <property type="evidence" value="ECO:0007669"/>
    <property type="project" value="InterPro"/>
</dbReference>
<evidence type="ECO:0000256" key="1">
    <source>
        <dbReference type="ARBA" id="ARBA00008959"/>
    </source>
</evidence>
<evidence type="ECO:0000256" key="2">
    <source>
        <dbReference type="ARBA" id="ARBA00022741"/>
    </source>
</evidence>
<comment type="caution">
    <text evidence="6">The sequence shown here is derived from an EMBL/GenBank/DDBJ whole genome shotgun (WGS) entry which is preliminary data.</text>
</comment>
<feature type="domain" description="AAA+ ATPase" evidence="5">
    <location>
        <begin position="68"/>
        <end position="185"/>
    </location>
</feature>
<dbReference type="Gene3D" id="1.10.8.60">
    <property type="match status" value="1"/>
</dbReference>
<dbReference type="SUPFAM" id="SSF52540">
    <property type="entry name" value="P-loop containing nucleoside triphosphate hydrolases"/>
    <property type="match status" value="1"/>
</dbReference>
<dbReference type="InterPro" id="IPR051314">
    <property type="entry name" value="AAA_ATPase_RarA/MGS1/WRNIP1"/>
</dbReference>
<evidence type="ECO:0000256" key="3">
    <source>
        <dbReference type="ARBA" id="ARBA00022840"/>
    </source>
</evidence>
<organism evidence="6 7">
    <name type="scientific">Glycomyces algeriensis</name>
    <dbReference type="NCBI Taxonomy" id="256037"/>
    <lineage>
        <taxon>Bacteria</taxon>
        <taxon>Bacillati</taxon>
        <taxon>Actinomycetota</taxon>
        <taxon>Actinomycetes</taxon>
        <taxon>Glycomycetales</taxon>
        <taxon>Glycomycetaceae</taxon>
        <taxon>Glycomyces</taxon>
    </lineage>
</organism>
<evidence type="ECO:0000313" key="7">
    <source>
        <dbReference type="Proteomes" id="UP001144313"/>
    </source>
</evidence>
<dbReference type="InterPro" id="IPR003593">
    <property type="entry name" value="AAA+_ATPase"/>
</dbReference>
<dbReference type="FunFam" id="1.20.272.10:FF:000001">
    <property type="entry name" value="Putative AAA family ATPase"/>
    <property type="match status" value="1"/>
</dbReference>
<dbReference type="GO" id="GO:0005524">
    <property type="term" value="F:ATP binding"/>
    <property type="evidence" value="ECO:0007669"/>
    <property type="project" value="UniProtKB-KW"/>
</dbReference>
<dbReference type="InterPro" id="IPR003959">
    <property type="entry name" value="ATPase_AAA_core"/>
</dbReference>
<dbReference type="GO" id="GO:0000731">
    <property type="term" value="P:DNA synthesis involved in DNA repair"/>
    <property type="evidence" value="ECO:0007669"/>
    <property type="project" value="TreeGrafter"/>
</dbReference>
<dbReference type="Gene3D" id="1.10.3710.10">
    <property type="entry name" value="DNA polymerase III clamp loader subunits, C-terminal domain"/>
    <property type="match status" value="1"/>
</dbReference>
<dbReference type="GO" id="GO:0003677">
    <property type="term" value="F:DNA binding"/>
    <property type="evidence" value="ECO:0007669"/>
    <property type="project" value="InterPro"/>
</dbReference>
<dbReference type="Gene3D" id="3.40.50.300">
    <property type="entry name" value="P-loop containing nucleotide triphosphate hydrolases"/>
    <property type="match status" value="1"/>
</dbReference>
<reference evidence="6" key="1">
    <citation type="submission" date="2022-12" db="EMBL/GenBank/DDBJ databases">
        <title>Reference genome sequencing for broad-spectrum identification of bacterial and archaeal isolates by mass spectrometry.</title>
        <authorList>
            <person name="Sekiguchi Y."/>
            <person name="Tourlousse D.M."/>
        </authorList>
    </citation>
    <scope>NUCLEOTIDE SEQUENCE</scope>
    <source>
        <strain evidence="6">LLR39Z86</strain>
    </source>
</reference>
<comment type="similarity">
    <text evidence="1">Belongs to the AAA ATPase family. RarA/MGS1/WRNIP1 subfamily.</text>
</comment>
<dbReference type="SUPFAM" id="SSF48019">
    <property type="entry name" value="post-AAA+ oligomerization domain-like"/>
    <property type="match status" value="1"/>
</dbReference>
<keyword evidence="7" id="KW-1185">Reference proteome</keyword>
<dbReference type="Pfam" id="PF16193">
    <property type="entry name" value="AAA_assoc_2"/>
    <property type="match status" value="1"/>
</dbReference>
<dbReference type="GO" id="GO:0017116">
    <property type="term" value="F:single-stranded DNA helicase activity"/>
    <property type="evidence" value="ECO:0007669"/>
    <property type="project" value="TreeGrafter"/>
</dbReference>
<dbReference type="FunFam" id="1.10.3710.10:FF:000003">
    <property type="entry name" value="ATPase, AAA family protein"/>
    <property type="match status" value="1"/>
</dbReference>
<accession>A0A9W6GCS5</accession>
<keyword evidence="3" id="KW-0067">ATP-binding</keyword>
<feature type="region of interest" description="Disordered" evidence="4">
    <location>
        <begin position="1"/>
        <end position="29"/>
    </location>
</feature>
<dbReference type="CDD" id="cd18139">
    <property type="entry name" value="HLD_clamp_RarA"/>
    <property type="match status" value="1"/>
</dbReference>
<dbReference type="Pfam" id="PF00004">
    <property type="entry name" value="AAA"/>
    <property type="match status" value="1"/>
</dbReference>
<dbReference type="Gene3D" id="1.20.272.10">
    <property type="match status" value="1"/>
</dbReference>
<dbReference type="InterPro" id="IPR032423">
    <property type="entry name" value="AAA_assoc_2"/>
</dbReference>
<dbReference type="AlphaFoldDB" id="A0A9W6GCS5"/>
<dbReference type="InterPro" id="IPR027417">
    <property type="entry name" value="P-loop_NTPase"/>
</dbReference>
<keyword evidence="2" id="KW-0547">Nucleotide-binding</keyword>
<evidence type="ECO:0000259" key="5">
    <source>
        <dbReference type="SMART" id="SM00382"/>
    </source>
</evidence>
<dbReference type="PANTHER" id="PTHR13779">
    <property type="entry name" value="WERNER HELICASE-INTERACTING PROTEIN 1 FAMILY MEMBER"/>
    <property type="match status" value="1"/>
</dbReference>
<dbReference type="Proteomes" id="UP001144313">
    <property type="component" value="Unassembled WGS sequence"/>
</dbReference>
<evidence type="ECO:0000313" key="6">
    <source>
        <dbReference type="EMBL" id="GLI44303.1"/>
    </source>
</evidence>
<dbReference type="Pfam" id="PF12002">
    <property type="entry name" value="MgsA_C"/>
    <property type="match status" value="1"/>
</dbReference>
<name>A0A9W6GCS5_9ACTN</name>
<dbReference type="InterPro" id="IPR008921">
    <property type="entry name" value="DNA_pol3_clamp-load_cplx_C"/>
</dbReference>
<dbReference type="GO" id="GO:0008047">
    <property type="term" value="F:enzyme activator activity"/>
    <property type="evidence" value="ECO:0007669"/>
    <property type="project" value="TreeGrafter"/>
</dbReference>
<protein>
    <submittedName>
        <fullName evidence="6">ATPase</fullName>
    </submittedName>
</protein>
<gene>
    <name evidence="6" type="primary">ycaJ</name>
    <name evidence="6" type="ORF">GALLR39Z86_41530</name>
</gene>
<dbReference type="SMART" id="SM00382">
    <property type="entry name" value="AAA"/>
    <property type="match status" value="1"/>
</dbReference>
<sequence length="460" mass="49231">MFDAPGSTGPPDPQGPPANSSGILGTGWASGDEPLAVRMRPRALDELVGQDHLLGAGSPLRQVVEGRQPLSVILWGPPGSGKTTIAHLVAQSGDRRFRAMSALNSGVKDVRAAIDEARRIRRTGGPQTILFIDEVHRFTKTQQDSLLGAVEDRTITLLAATTENPYFSVVAPLVSRCVLLTLRELDTTDIGELVDRAVEDERGLNGEATLAKEARDHLVRTAAGDARKALTALEAAALTASAENEPEITVAIVEAAIDTAAVRYDRDGDGHYDVASAFIKSLRGSDVDAAMHYLARMVVAGEDPRFIARRLVIFASEDVGMADPTALLTATAAATAVERIGMPEARINLAQAVAHLATAPKSNAVITAIDEAISDVRKGKIGPVPPDLRDAHYKGAGELGHGKAYRLPHKDPRGVVPQRYAPDVVAGRDYYRPTRHGREAEIGERLEKLRRIVRRAPDGD</sequence>
<proteinExistence type="inferred from homology"/>